<comment type="caution">
    <text evidence="2">The sequence shown here is derived from an EMBL/GenBank/DDBJ whole genome shotgun (WGS) entry which is preliminary data.</text>
</comment>
<dbReference type="InterPro" id="IPR036291">
    <property type="entry name" value="NAD(P)-bd_dom_sf"/>
</dbReference>
<proteinExistence type="predicted"/>
<dbReference type="AlphaFoldDB" id="A0A8J2VIC5"/>
<feature type="domain" description="Thioester reductase (TE)" evidence="1">
    <location>
        <begin position="7"/>
        <end position="231"/>
    </location>
</feature>
<reference evidence="2" key="1">
    <citation type="journal article" date="2014" name="Int. J. Syst. Evol. Microbiol.">
        <title>Complete genome sequence of Corynebacterium casei LMG S-19264T (=DSM 44701T), isolated from a smear-ripened cheese.</title>
        <authorList>
            <consortium name="US DOE Joint Genome Institute (JGI-PGF)"/>
            <person name="Walter F."/>
            <person name="Albersmeier A."/>
            <person name="Kalinowski J."/>
            <person name="Ruckert C."/>
        </authorList>
    </citation>
    <scope>NUCLEOTIDE SEQUENCE</scope>
    <source>
        <strain evidence="2">CGMCC 1.15179</strain>
    </source>
</reference>
<dbReference type="Gene3D" id="3.40.50.720">
    <property type="entry name" value="NAD(P)-binding Rossmann-like Domain"/>
    <property type="match status" value="1"/>
</dbReference>
<keyword evidence="3" id="KW-1185">Reference proteome</keyword>
<accession>A0A8J2VIC5</accession>
<name>A0A8J2VIC5_9BACL</name>
<dbReference type="EMBL" id="BMHQ01000005">
    <property type="protein sequence ID" value="GGE15123.1"/>
    <property type="molecule type" value="Genomic_DNA"/>
</dbReference>
<dbReference type="RefSeq" id="WP_188647368.1">
    <property type="nucleotide sequence ID" value="NZ_BMHQ01000005.1"/>
</dbReference>
<dbReference type="Proteomes" id="UP000625210">
    <property type="component" value="Unassembled WGS sequence"/>
</dbReference>
<organism evidence="2 3">
    <name type="scientific">Marinithermofilum abyssi</name>
    <dbReference type="NCBI Taxonomy" id="1571185"/>
    <lineage>
        <taxon>Bacteria</taxon>
        <taxon>Bacillati</taxon>
        <taxon>Bacillota</taxon>
        <taxon>Bacilli</taxon>
        <taxon>Bacillales</taxon>
        <taxon>Thermoactinomycetaceae</taxon>
        <taxon>Marinithermofilum</taxon>
    </lineage>
</organism>
<evidence type="ECO:0000313" key="3">
    <source>
        <dbReference type="Proteomes" id="UP000625210"/>
    </source>
</evidence>
<evidence type="ECO:0000259" key="1">
    <source>
        <dbReference type="Pfam" id="PF07993"/>
    </source>
</evidence>
<reference evidence="2" key="2">
    <citation type="submission" date="2020-09" db="EMBL/GenBank/DDBJ databases">
        <authorList>
            <person name="Sun Q."/>
            <person name="Zhou Y."/>
        </authorList>
    </citation>
    <scope>NUCLEOTIDE SEQUENCE</scope>
    <source>
        <strain evidence="2">CGMCC 1.15179</strain>
    </source>
</reference>
<dbReference type="GO" id="GO:0035336">
    <property type="term" value="P:long-chain fatty-acyl-CoA metabolic process"/>
    <property type="evidence" value="ECO:0007669"/>
    <property type="project" value="TreeGrafter"/>
</dbReference>
<dbReference type="GO" id="GO:0080019">
    <property type="term" value="F:alcohol-forming very long-chain fatty acyl-CoA reductase activity"/>
    <property type="evidence" value="ECO:0007669"/>
    <property type="project" value="InterPro"/>
</dbReference>
<protein>
    <submittedName>
        <fullName evidence="2">3-beta hydroxysteroid dehydrogenase</fullName>
    </submittedName>
</protein>
<evidence type="ECO:0000313" key="2">
    <source>
        <dbReference type="EMBL" id="GGE15123.1"/>
    </source>
</evidence>
<dbReference type="InterPro" id="IPR013120">
    <property type="entry name" value="FAR_NAD-bd"/>
</dbReference>
<dbReference type="PANTHER" id="PTHR11011">
    <property type="entry name" value="MALE STERILITY PROTEIN 2-RELATED"/>
    <property type="match status" value="1"/>
</dbReference>
<sequence>MANLYMLTGFPGFITSRLFHTLREQDSSAFFVFLVHPSQMKKAEKQTASEHQVRLLPGDITQEDLGLPPTEVERLKESVTYFFHLAAIYDLAVPKEAAYSVNVIGTHNVNRFVEKLSRLKRYVYFSTAYVSGEREGRVKEEELDCGQQFKNHYESTKFEAEKSVRALQNVPKTIIRPGVVVGDSRTGETAKFDGPYYIMRFLDAIRFAPIPYIGKGDNPFNIVPVDYITQATSYLAKAEKAVNRSFHLTDPSPYKARDVYRMISEQLLGKTPKFVIPGKVAEFALKARPIRKFLDVEREAIAYMSRQSDYDASQAAEVLGEGGIRCPDLAAYLPRLVQYFQEHRHDEEKRTPIP</sequence>
<dbReference type="InterPro" id="IPR026055">
    <property type="entry name" value="FAR"/>
</dbReference>
<dbReference type="CDD" id="cd05263">
    <property type="entry name" value="MupV_like_SDR_e"/>
    <property type="match status" value="1"/>
</dbReference>
<dbReference type="Pfam" id="PF07993">
    <property type="entry name" value="NAD_binding_4"/>
    <property type="match status" value="1"/>
</dbReference>
<gene>
    <name evidence="2" type="ORF">GCM10011571_15830</name>
</gene>
<dbReference type="SUPFAM" id="SSF51735">
    <property type="entry name" value="NAD(P)-binding Rossmann-fold domains"/>
    <property type="match status" value="1"/>
</dbReference>
<dbReference type="PANTHER" id="PTHR11011:SF45">
    <property type="entry name" value="FATTY ACYL-COA REDUCTASE CG8306-RELATED"/>
    <property type="match status" value="1"/>
</dbReference>